<dbReference type="Proteomes" id="UP000015091">
    <property type="component" value="Segment"/>
</dbReference>
<name>S5MA56_9CAUD</name>
<proteinExistence type="predicted"/>
<keyword evidence="2" id="KW-1185">Reference proteome</keyword>
<organism evidence="1 2">
    <name type="scientific">Bacillus phage Basilisk</name>
    <dbReference type="NCBI Taxonomy" id="1296654"/>
    <lineage>
        <taxon>Viruses</taxon>
        <taxon>Duplodnaviria</taxon>
        <taxon>Heunggongvirae</taxon>
        <taxon>Uroviricota</taxon>
        <taxon>Caudoviricetes</taxon>
        <taxon>Sejongvirinae</taxon>
        <taxon>Basiliskvirus</taxon>
        <taxon>Basiliskvirus basilisk</taxon>
    </lineage>
</organism>
<reference evidence="1 2" key="1">
    <citation type="journal article" date="2014" name="Genome Announc.">
        <title>Genome Sequences of Three Novel Bacillus cereus Bacteriophages.</title>
        <authorList>
            <person name="Grose J.H."/>
            <person name="Jensen J.D."/>
            <person name="Merrill B.D."/>
            <person name="Fisher J.N."/>
            <person name="Burnett S.H."/>
            <person name="Breakwell D.P."/>
        </authorList>
    </citation>
    <scope>NUCLEOTIDE SEQUENCE [LARGE SCALE GENOMIC DNA]</scope>
</reference>
<evidence type="ECO:0000313" key="2">
    <source>
        <dbReference type="Proteomes" id="UP000015091"/>
    </source>
</evidence>
<protein>
    <submittedName>
        <fullName evidence="1">Uncharacterized protein</fullName>
    </submittedName>
</protein>
<sequence>MIETIKRLIHNFENGKSQLDIYDLALLIKEEAEDKLKEENENE</sequence>
<gene>
    <name evidence="1" type="ORF">BASILISK_104</name>
</gene>
<accession>S5MA56</accession>
<evidence type="ECO:0000313" key="1">
    <source>
        <dbReference type="EMBL" id="AGR46644.1"/>
    </source>
</evidence>
<dbReference type="EMBL" id="KC595511">
    <property type="protein sequence ID" value="AGR46644.1"/>
    <property type="molecule type" value="Genomic_DNA"/>
</dbReference>